<dbReference type="InterPro" id="IPR006091">
    <property type="entry name" value="Acyl-CoA_Oxase/DH_mid-dom"/>
</dbReference>
<comment type="pathway">
    <text evidence="2">Amino-acid degradation; L-leucine degradation; (S)-3-hydroxy-3-methylglutaryl-CoA from 3-isovaleryl-CoA: step 1/3.</text>
</comment>
<dbReference type="GO" id="GO:0006552">
    <property type="term" value="P:L-leucine catabolic process"/>
    <property type="evidence" value="ECO:0007669"/>
    <property type="project" value="TreeGrafter"/>
</dbReference>
<dbReference type="Gene3D" id="1.20.140.10">
    <property type="entry name" value="Butyryl-CoA Dehydrogenase, subunit A, domain 3"/>
    <property type="match status" value="1"/>
</dbReference>
<dbReference type="PANTHER" id="PTHR43884:SF12">
    <property type="entry name" value="ISOVALERYL-COA DEHYDROGENASE, MITOCHONDRIAL-RELATED"/>
    <property type="match status" value="1"/>
</dbReference>
<evidence type="ECO:0000259" key="14">
    <source>
        <dbReference type="Pfam" id="PF02771"/>
    </source>
</evidence>
<accession>S0AP07</accession>
<evidence type="ECO:0000256" key="1">
    <source>
        <dbReference type="ARBA" id="ARBA00001974"/>
    </source>
</evidence>
<dbReference type="InterPro" id="IPR009100">
    <property type="entry name" value="AcylCoA_DH/oxidase_NM_dom_sf"/>
</dbReference>
<dbReference type="InterPro" id="IPR034183">
    <property type="entry name" value="IVD"/>
</dbReference>
<keyword evidence="16" id="KW-1185">Reference proteome</keyword>
<evidence type="ECO:0000256" key="9">
    <source>
        <dbReference type="ARBA" id="ARBA00023002"/>
    </source>
</evidence>
<dbReference type="EMBL" id="CP004145">
    <property type="protein sequence ID" value="AGO60641.1"/>
    <property type="molecule type" value="Genomic_DNA"/>
</dbReference>
<dbReference type="InterPro" id="IPR009075">
    <property type="entry name" value="AcylCo_DH/oxidase_C"/>
</dbReference>
<dbReference type="GO" id="GO:0008470">
    <property type="term" value="F:3-methylbutanoyl-CoA dehydrogenase activity"/>
    <property type="evidence" value="ECO:0007669"/>
    <property type="project" value="UniProtKB-EC"/>
</dbReference>
<dbReference type="Gene3D" id="1.10.540.10">
    <property type="entry name" value="Acyl-CoA dehydrogenase/oxidase, N-terminal domain"/>
    <property type="match status" value="1"/>
</dbReference>
<comment type="cofactor">
    <cofactor evidence="1 11">
        <name>FAD</name>
        <dbReference type="ChEBI" id="CHEBI:57692"/>
    </cofactor>
</comment>
<dbReference type="SUPFAM" id="SSF56645">
    <property type="entry name" value="Acyl-CoA dehydrogenase NM domain-like"/>
    <property type="match status" value="1"/>
</dbReference>
<dbReference type="PANTHER" id="PTHR43884">
    <property type="entry name" value="ACYL-COA DEHYDROGENASE"/>
    <property type="match status" value="1"/>
</dbReference>
<dbReference type="Proteomes" id="UP000014660">
    <property type="component" value="Chromosome"/>
</dbReference>
<dbReference type="RefSeq" id="WP_019841462.1">
    <property type="nucleotide sequence ID" value="NC_021592.1"/>
</dbReference>
<comment type="similarity">
    <text evidence="3 11">Belongs to the acyl-CoA dehydrogenase family.</text>
</comment>
<evidence type="ECO:0000256" key="6">
    <source>
        <dbReference type="ARBA" id="ARBA00022630"/>
    </source>
</evidence>
<keyword evidence="7 11" id="KW-0274">FAD</keyword>
<dbReference type="InterPro" id="IPR046373">
    <property type="entry name" value="Acyl-CoA_Oxase/DH_mid-dom_sf"/>
</dbReference>
<evidence type="ECO:0000259" key="13">
    <source>
        <dbReference type="Pfam" id="PF02770"/>
    </source>
</evidence>
<dbReference type="GO" id="GO:0050660">
    <property type="term" value="F:flavin adenine dinucleotide binding"/>
    <property type="evidence" value="ECO:0007669"/>
    <property type="project" value="InterPro"/>
</dbReference>
<dbReference type="FunFam" id="1.10.540.10:FF:000007">
    <property type="entry name" value="Isovaleryl-CoA dehydrogenase, mitochondrial"/>
    <property type="match status" value="1"/>
</dbReference>
<sequence>MKDEYIMIQQSAKEFAEKEIIPVAAKMDRENFFPRELFRKMGKEGYLGVTIPEQYGGSGSDYVSQAIIEEEISYASGSLGLSYGAHSNLCLDNLYRNGSEYLREKYLEKLCSGEHVGSLGMTEPSSGSDALSMKTSATMDKGNFILNGSKTFITNAPYADIFLVYARTGENITPFVVESSDRGFSRGQEFDKTGMRGSPTGTIFFNDIILPENRIVGKLNGGRNVLLSGLNLERAVLAFNSIGIARRALDLAIGYASERKQFGRPISDFELVQEKLAYMYTKFESSRLFAMEALKRVQEDRMDSLDAASAILYASESSEYIAREALQIFGGYGYIKDFEIERVFRDSILLTIGAGTNEIRKKVISEALIKKYGKGGKSVK</sequence>
<dbReference type="GeneID" id="16024820"/>
<feature type="domain" description="Acyl-CoA dehydrogenase/oxidase C-terminal" evidence="12">
    <location>
        <begin position="220"/>
        <end position="368"/>
    </location>
</feature>
<dbReference type="KEGG" id="fac:FACI_IFERC01G0661"/>
<evidence type="ECO:0000256" key="4">
    <source>
        <dbReference type="ARBA" id="ARBA00012044"/>
    </source>
</evidence>
<evidence type="ECO:0000256" key="3">
    <source>
        <dbReference type="ARBA" id="ARBA00009347"/>
    </source>
</evidence>
<dbReference type="InterPro" id="IPR013786">
    <property type="entry name" value="AcylCoA_DH/ox_N"/>
</dbReference>
<dbReference type="HOGENOM" id="CLU_018204_0_1_2"/>
<gene>
    <name evidence="15" type="ORF">FACI_IFERC00001G0661</name>
</gene>
<dbReference type="PROSITE" id="PS00072">
    <property type="entry name" value="ACYL_COA_DH_1"/>
    <property type="match status" value="1"/>
</dbReference>
<organism evidence="15 16">
    <name type="scientific">Ferroplasma acidarmanus Fer1</name>
    <dbReference type="NCBI Taxonomy" id="333146"/>
    <lineage>
        <taxon>Archaea</taxon>
        <taxon>Methanobacteriati</taxon>
        <taxon>Thermoplasmatota</taxon>
        <taxon>Thermoplasmata</taxon>
        <taxon>Thermoplasmatales</taxon>
        <taxon>Ferroplasmaceae</taxon>
        <taxon>Ferroplasma</taxon>
    </lineage>
</organism>
<name>S0AP07_FERAC</name>
<keyword evidence="9 11" id="KW-0560">Oxidoreductase</keyword>
<evidence type="ECO:0000256" key="7">
    <source>
        <dbReference type="ARBA" id="ARBA00022827"/>
    </source>
</evidence>
<reference evidence="15 16" key="1">
    <citation type="journal article" date="2007" name="Proc. Natl. Acad. Sci. U.S.A.">
        <title>Genome dynamics in a natural archaeal population.</title>
        <authorList>
            <person name="Allen E.E."/>
            <person name="Tyson G.W."/>
            <person name="Whitaker R.J."/>
            <person name="Detter J.C."/>
            <person name="Richardson P.M."/>
            <person name="Banfield J.F."/>
        </authorList>
    </citation>
    <scope>NUCLEOTIDE SEQUENCE [LARGE SCALE GENOMIC DNA]</scope>
    <source>
        <strain evidence="16">fer1</strain>
    </source>
</reference>
<dbReference type="Pfam" id="PF00441">
    <property type="entry name" value="Acyl-CoA_dh_1"/>
    <property type="match status" value="1"/>
</dbReference>
<dbReference type="FunFam" id="2.40.110.10:FF:000002">
    <property type="entry name" value="Acyl-CoA dehydrogenase fadE12"/>
    <property type="match status" value="1"/>
</dbReference>
<dbReference type="Pfam" id="PF02770">
    <property type="entry name" value="Acyl-CoA_dh_M"/>
    <property type="match status" value="1"/>
</dbReference>
<dbReference type="CDD" id="cd01156">
    <property type="entry name" value="IVD"/>
    <property type="match status" value="1"/>
</dbReference>
<feature type="domain" description="Acyl-CoA dehydrogenase/oxidase N-terminal" evidence="14">
    <location>
        <begin position="3"/>
        <end position="114"/>
    </location>
</feature>
<evidence type="ECO:0000256" key="2">
    <source>
        <dbReference type="ARBA" id="ARBA00004898"/>
    </source>
</evidence>
<keyword evidence="6 11" id="KW-0285">Flavoprotein</keyword>
<feature type="domain" description="Acyl-CoA oxidase/dehydrogenase middle" evidence="13">
    <location>
        <begin position="119"/>
        <end position="207"/>
    </location>
</feature>
<proteinExistence type="inferred from homology"/>
<dbReference type="PIRSF" id="PIRSF016578">
    <property type="entry name" value="HsaA"/>
    <property type="match status" value="1"/>
</dbReference>
<evidence type="ECO:0000256" key="5">
    <source>
        <dbReference type="ARBA" id="ARBA00018258"/>
    </source>
</evidence>
<evidence type="ECO:0000259" key="12">
    <source>
        <dbReference type="Pfam" id="PF00441"/>
    </source>
</evidence>
<evidence type="ECO:0000256" key="8">
    <source>
        <dbReference type="ARBA" id="ARBA00022946"/>
    </source>
</evidence>
<dbReference type="Pfam" id="PF02771">
    <property type="entry name" value="Acyl-CoA_dh_N"/>
    <property type="match status" value="1"/>
</dbReference>
<evidence type="ECO:0000256" key="10">
    <source>
        <dbReference type="ARBA" id="ARBA00052875"/>
    </source>
</evidence>
<dbReference type="SUPFAM" id="SSF47203">
    <property type="entry name" value="Acyl-CoA dehydrogenase C-terminal domain-like"/>
    <property type="match status" value="1"/>
</dbReference>
<evidence type="ECO:0000313" key="16">
    <source>
        <dbReference type="Proteomes" id="UP000014660"/>
    </source>
</evidence>
<dbReference type="InterPro" id="IPR036250">
    <property type="entry name" value="AcylCo_DH-like_C"/>
</dbReference>
<evidence type="ECO:0000313" key="15">
    <source>
        <dbReference type="EMBL" id="AGO60641.1"/>
    </source>
</evidence>
<comment type="catalytic activity">
    <reaction evidence="10">
        <text>3-methylbutanoyl-CoA + oxidized [electron-transfer flavoprotein] + H(+) = 3-methylbut-2-enoyl-CoA + reduced [electron-transfer flavoprotein]</text>
        <dbReference type="Rhea" id="RHEA:12276"/>
        <dbReference type="Rhea" id="RHEA-COMP:10685"/>
        <dbReference type="Rhea" id="RHEA-COMP:10686"/>
        <dbReference type="ChEBI" id="CHEBI:15378"/>
        <dbReference type="ChEBI" id="CHEBI:57344"/>
        <dbReference type="ChEBI" id="CHEBI:57345"/>
        <dbReference type="ChEBI" id="CHEBI:57692"/>
        <dbReference type="ChEBI" id="CHEBI:58307"/>
        <dbReference type="EC" id="1.3.8.4"/>
    </reaction>
</comment>
<keyword evidence="8" id="KW-0809">Transit peptide</keyword>
<dbReference type="FunFam" id="1.20.140.10:FF:000001">
    <property type="entry name" value="Acyl-CoA dehydrogenase"/>
    <property type="match status" value="1"/>
</dbReference>
<dbReference type="InterPro" id="IPR037069">
    <property type="entry name" value="AcylCoA_DH/ox_N_sf"/>
</dbReference>
<dbReference type="Gene3D" id="2.40.110.10">
    <property type="entry name" value="Butyryl-CoA Dehydrogenase, subunit A, domain 2"/>
    <property type="match status" value="1"/>
</dbReference>
<dbReference type="EC" id="1.3.8.4" evidence="4"/>
<evidence type="ECO:0000256" key="11">
    <source>
        <dbReference type="RuleBase" id="RU362125"/>
    </source>
</evidence>
<dbReference type="InterPro" id="IPR006089">
    <property type="entry name" value="Acyl-CoA_DH_CS"/>
</dbReference>
<dbReference type="PROSITE" id="PS00073">
    <property type="entry name" value="ACYL_COA_DH_2"/>
    <property type="match status" value="1"/>
</dbReference>
<dbReference type="AlphaFoldDB" id="S0AP07"/>
<protein>
    <recommendedName>
        <fullName evidence="5">Isovaleryl-CoA dehydrogenase, mitochondrial</fullName>
        <ecNumber evidence="4">1.3.8.4</ecNumber>
    </recommendedName>
</protein>